<reference evidence="3 4" key="1">
    <citation type="submission" date="2018-06" db="EMBL/GenBank/DDBJ databases">
        <title>Draft Genome Sequence of a Novel Marine Bacterium Related to the Verrucomicrobia.</title>
        <authorList>
            <person name="Vosseberg J."/>
            <person name="Martijn J."/>
            <person name="Ettema T.J.G."/>
        </authorList>
    </citation>
    <scope>NUCLEOTIDE SEQUENCE [LARGE SCALE GENOMIC DNA]</scope>
    <source>
        <strain evidence="3">TARA_B100001123</strain>
    </source>
</reference>
<evidence type="ECO:0000259" key="2">
    <source>
        <dbReference type="Pfam" id="PF00535"/>
    </source>
</evidence>
<feature type="transmembrane region" description="Helical" evidence="1">
    <location>
        <begin position="306"/>
        <end position="324"/>
    </location>
</feature>
<proteinExistence type="predicted"/>
<accession>A0A2Z4ANX8</accession>
<dbReference type="PANTHER" id="PTHR43646:SF3">
    <property type="entry name" value="SLR1566 PROTEIN"/>
    <property type="match status" value="1"/>
</dbReference>
<protein>
    <submittedName>
        <fullName evidence="3">4,4'-diaponeurosporenoate glycosyltransferase</fullName>
        <ecNumber evidence="3">2.4.1.-</ecNumber>
    </submittedName>
</protein>
<evidence type="ECO:0000313" key="3">
    <source>
        <dbReference type="EMBL" id="AWT59312.1"/>
    </source>
</evidence>
<keyword evidence="3" id="KW-0328">Glycosyltransferase</keyword>
<dbReference type="SUPFAM" id="SSF53448">
    <property type="entry name" value="Nucleotide-diphospho-sugar transferases"/>
    <property type="match status" value="1"/>
</dbReference>
<feature type="transmembrane region" description="Helical" evidence="1">
    <location>
        <begin position="280"/>
        <end position="300"/>
    </location>
</feature>
<dbReference type="EC" id="2.4.1.-" evidence="3"/>
<dbReference type="PANTHER" id="PTHR43646">
    <property type="entry name" value="GLYCOSYLTRANSFERASE"/>
    <property type="match status" value="1"/>
</dbReference>
<dbReference type="KEGG" id="mtar:DF168_00497"/>
<gene>
    <name evidence="3" type="primary">crtQ</name>
    <name evidence="3" type="ORF">DF168_00497</name>
</gene>
<keyword evidence="1" id="KW-0472">Membrane</keyword>
<dbReference type="InterPro" id="IPR029044">
    <property type="entry name" value="Nucleotide-diphossugar_trans"/>
</dbReference>
<dbReference type="Gene3D" id="3.90.550.10">
    <property type="entry name" value="Spore Coat Polysaccharide Biosynthesis Protein SpsA, Chain A"/>
    <property type="match status" value="1"/>
</dbReference>
<dbReference type="AlphaFoldDB" id="A0A2Z4ANX8"/>
<feature type="transmembrane region" description="Helical" evidence="1">
    <location>
        <begin position="336"/>
        <end position="360"/>
    </location>
</feature>
<evidence type="ECO:0000313" key="4">
    <source>
        <dbReference type="Proteomes" id="UP000247465"/>
    </source>
</evidence>
<keyword evidence="3" id="KW-0808">Transferase</keyword>
<feature type="domain" description="Glycosyltransferase 2-like" evidence="2">
    <location>
        <begin position="48"/>
        <end position="216"/>
    </location>
</feature>
<dbReference type="GO" id="GO:0016757">
    <property type="term" value="F:glycosyltransferase activity"/>
    <property type="evidence" value="ECO:0007669"/>
    <property type="project" value="UniProtKB-KW"/>
</dbReference>
<keyword evidence="1" id="KW-0812">Transmembrane</keyword>
<name>A0A2Z4ANX8_9BACT</name>
<feature type="transmembrane region" description="Helical" evidence="1">
    <location>
        <begin position="6"/>
        <end position="24"/>
    </location>
</feature>
<dbReference type="InterPro" id="IPR001173">
    <property type="entry name" value="Glyco_trans_2-like"/>
</dbReference>
<organism evidence="3 4">
    <name type="scientific">Candidatus Moanibacter tarae</name>
    <dbReference type="NCBI Taxonomy" id="2200854"/>
    <lineage>
        <taxon>Bacteria</taxon>
        <taxon>Pseudomonadati</taxon>
        <taxon>Verrucomicrobiota</taxon>
        <taxon>Opitutia</taxon>
        <taxon>Puniceicoccales</taxon>
        <taxon>Puniceicoccales incertae sedis</taxon>
        <taxon>Candidatus Moanibacter</taxon>
    </lineage>
</organism>
<dbReference type="Proteomes" id="UP000247465">
    <property type="component" value="Chromosome"/>
</dbReference>
<dbReference type="Pfam" id="PF00535">
    <property type="entry name" value="Glycos_transf_2"/>
    <property type="match status" value="1"/>
</dbReference>
<dbReference type="EMBL" id="CP029803">
    <property type="protein sequence ID" value="AWT59312.1"/>
    <property type="molecule type" value="Genomic_DNA"/>
</dbReference>
<keyword evidence="1" id="KW-1133">Transmembrane helix</keyword>
<evidence type="ECO:0000256" key="1">
    <source>
        <dbReference type="SAM" id="Phobius"/>
    </source>
</evidence>
<sequence>MEIIAFGLILISTLFWTVIFLLPWQPWRSVPFLDASPCSENIDLSNITVLIPARNEAEQLRQNLSTIRTQGDGLRFVIVDDRSDDETAKIAQTEGGSHAVIIRGKPLPEGWIGKLWALEQGIDFISTELTLLLDADIQLAPDFIKCLKQKLKNENLDFVSIMAQPSTSNFWEQLLMPPFIYFFKILYPFRLANSRRSKTAAAAGGCILAKSVVFDSIGGISPLRSSLIDDCALARRVKEFGFTTWIGLSRSVKSVRPYPSLASIREMVARTAFTQLNYSTLNLVFCSFTMTVLFVLPPVFLLYPSLVVQALSLSAFLLLCLNFLPTLSFYKQSIFWSLTMPLAAILFTEMTWTSAFRYWLGKRSQWKGRIYQRSS</sequence>